<protein>
    <recommendedName>
        <fullName evidence="3">SAF domain-containing protein</fullName>
    </recommendedName>
</protein>
<comment type="caution">
    <text evidence="1">The sequence shown here is derived from an EMBL/GenBank/DDBJ whole genome shotgun (WGS) entry which is preliminary data.</text>
</comment>
<keyword evidence="2" id="KW-1185">Reference proteome</keyword>
<organism evidence="1 2">
    <name type="scientific">Cellulomonas edaphi</name>
    <dbReference type="NCBI Taxonomy" id="3053468"/>
    <lineage>
        <taxon>Bacteria</taxon>
        <taxon>Bacillati</taxon>
        <taxon>Actinomycetota</taxon>
        <taxon>Actinomycetes</taxon>
        <taxon>Micrococcales</taxon>
        <taxon>Cellulomonadaceae</taxon>
        <taxon>Cellulomonas</taxon>
    </lineage>
</organism>
<sequence>MDSAVLDLPAPVAQRLRRPGWRDPRLLVGVAMVAGSVALGAWAVQQAQHTVPVYVARDALVPGQRLGPDDVVVADVQLGAGELEHYLSAQEPLPTDAVVVRVVGDDELVPADAVGGAGDLDVRAVAIPLERAPSRDVTVGALVDVWFTPAAGSADEPAAPPRQLAQALPVSEVVRPERGLGGVDGTAVHVVVPEEQMPQVLAALASDGVLDVVAVPGTGG</sequence>
<evidence type="ECO:0008006" key="3">
    <source>
        <dbReference type="Google" id="ProtNLM"/>
    </source>
</evidence>
<accession>A0ABT7S7X4</accession>
<gene>
    <name evidence="1" type="ORF">QRT05_10270</name>
</gene>
<name>A0ABT7S7X4_9CELL</name>
<dbReference type="Proteomes" id="UP001321453">
    <property type="component" value="Unassembled WGS sequence"/>
</dbReference>
<reference evidence="1 2" key="1">
    <citation type="submission" date="2023-06" db="EMBL/GenBank/DDBJ databases">
        <title>Cellulomonas sp. MW9 Whole genome sequence.</title>
        <authorList>
            <person name="Park S."/>
        </authorList>
    </citation>
    <scope>NUCLEOTIDE SEQUENCE [LARGE SCALE GENOMIC DNA]</scope>
    <source>
        <strain evidence="1 2">MW9</strain>
    </source>
</reference>
<dbReference type="RefSeq" id="WP_289447132.1">
    <property type="nucleotide sequence ID" value="NZ_JAUCGR010000002.1"/>
</dbReference>
<evidence type="ECO:0000313" key="2">
    <source>
        <dbReference type="Proteomes" id="UP001321453"/>
    </source>
</evidence>
<evidence type="ECO:0000313" key="1">
    <source>
        <dbReference type="EMBL" id="MDM7831716.1"/>
    </source>
</evidence>
<dbReference type="EMBL" id="JAUCGR010000002">
    <property type="protein sequence ID" value="MDM7831716.1"/>
    <property type="molecule type" value="Genomic_DNA"/>
</dbReference>
<proteinExistence type="predicted"/>